<dbReference type="PANTHER" id="PTHR11106">
    <property type="entry name" value="GANGLIOSIDE INDUCED DIFFERENTIATION ASSOCIATED PROTEIN 2-RELATED"/>
    <property type="match status" value="1"/>
</dbReference>
<dbReference type="PROSITE" id="PS51154">
    <property type="entry name" value="MACRO"/>
    <property type="match status" value="1"/>
</dbReference>
<dbReference type="KEGG" id="tta:Theth_1877"/>
<gene>
    <name evidence="2" type="ORF">Theth_1877</name>
</gene>
<dbReference type="PATRIC" id="fig|688269.3.peg.1936"/>
<protein>
    <submittedName>
        <fullName evidence="2">Appr-1-p processing domain protein</fullName>
    </submittedName>
</protein>
<dbReference type="Pfam" id="PF01661">
    <property type="entry name" value="Macro"/>
    <property type="match status" value="1"/>
</dbReference>
<dbReference type="CDD" id="cd02907">
    <property type="entry name" value="Macro_Af1521_BAL-like"/>
    <property type="match status" value="1"/>
</dbReference>
<evidence type="ECO:0000313" key="2">
    <source>
        <dbReference type="EMBL" id="AEH51918.1"/>
    </source>
</evidence>
<evidence type="ECO:0000313" key="3">
    <source>
        <dbReference type="Proteomes" id="UP000006804"/>
    </source>
</evidence>
<accession>F7YWE0</accession>
<dbReference type="PANTHER" id="PTHR11106:SF111">
    <property type="entry name" value="MACRO DOMAIN-CONTAINING PROTEIN"/>
    <property type="match status" value="1"/>
</dbReference>
<sequence>MLLASFQYNNTKVTIVQDDITKQETDAIVNAANSHLKHGGGVAAAIVRAGGEEIQKESDEWVKRHGPVPTSSVAVTGAGKLKAKYVIHTVGPVWGEGNEHEKLYKAVKNVLSKAQELGLKTISIPAISSGIFGFPKDECAKVFLKAIKDFLSENPKTTLEEIRLCNIDKETSEIFFKTFTENWR</sequence>
<dbReference type="RefSeq" id="WP_013933126.1">
    <property type="nucleotide sequence ID" value="NC_015707.1"/>
</dbReference>
<dbReference type="EMBL" id="CP002351">
    <property type="protein sequence ID" value="AEH51918.1"/>
    <property type="molecule type" value="Genomic_DNA"/>
</dbReference>
<dbReference type="SUPFAM" id="SSF52949">
    <property type="entry name" value="Macro domain-like"/>
    <property type="match status" value="1"/>
</dbReference>
<dbReference type="Proteomes" id="UP000006804">
    <property type="component" value="Chromosome"/>
</dbReference>
<proteinExistence type="predicted"/>
<name>F7YWE0_9THEM</name>
<feature type="domain" description="Macro" evidence="1">
    <location>
        <begin position="1"/>
        <end position="183"/>
    </location>
</feature>
<dbReference type="OrthoDB" id="6194521at2"/>
<dbReference type="AlphaFoldDB" id="F7YWE0"/>
<dbReference type="Gene3D" id="3.40.220.10">
    <property type="entry name" value="Leucine Aminopeptidase, subunit E, domain 1"/>
    <property type="match status" value="1"/>
</dbReference>
<dbReference type="SMART" id="SM00506">
    <property type="entry name" value="A1pp"/>
    <property type="match status" value="1"/>
</dbReference>
<keyword evidence="3" id="KW-1185">Reference proteome</keyword>
<dbReference type="InterPro" id="IPR043472">
    <property type="entry name" value="Macro_dom-like"/>
</dbReference>
<organism evidence="2 3">
    <name type="scientific">Pseudothermotoga thermarum DSM 5069</name>
    <dbReference type="NCBI Taxonomy" id="688269"/>
    <lineage>
        <taxon>Bacteria</taxon>
        <taxon>Thermotogati</taxon>
        <taxon>Thermotogota</taxon>
        <taxon>Thermotogae</taxon>
        <taxon>Thermotogales</taxon>
        <taxon>Thermotogaceae</taxon>
        <taxon>Pseudothermotoga</taxon>
    </lineage>
</organism>
<evidence type="ECO:0000259" key="1">
    <source>
        <dbReference type="PROSITE" id="PS51154"/>
    </source>
</evidence>
<dbReference type="STRING" id="688269.Theth_1877"/>
<reference evidence="2 3" key="1">
    <citation type="submission" date="2010-11" db="EMBL/GenBank/DDBJ databases">
        <title>The complete genome of Thermotoga thermarum DSM 5069.</title>
        <authorList>
            <consortium name="US DOE Joint Genome Institute (JGI-PGF)"/>
            <person name="Lucas S."/>
            <person name="Copeland A."/>
            <person name="Lapidus A."/>
            <person name="Bruce D."/>
            <person name="Goodwin L."/>
            <person name="Pitluck S."/>
            <person name="Kyrpides N."/>
            <person name="Mavromatis K."/>
            <person name="Ivanova N."/>
            <person name="Zeytun A."/>
            <person name="Brettin T."/>
            <person name="Detter J.C."/>
            <person name="Tapia R."/>
            <person name="Han C."/>
            <person name="Land M."/>
            <person name="Hauser L."/>
            <person name="Markowitz V."/>
            <person name="Cheng J.-F."/>
            <person name="Hugenholtz P."/>
            <person name="Woyke T."/>
            <person name="Wu D."/>
            <person name="Spring S."/>
            <person name="Schroeder M."/>
            <person name="Brambilla E."/>
            <person name="Klenk H.-P."/>
            <person name="Eisen J.A."/>
        </authorList>
    </citation>
    <scope>NUCLEOTIDE SEQUENCE [LARGE SCALE GENOMIC DNA]</scope>
    <source>
        <strain evidence="2 3">DSM 5069</strain>
    </source>
</reference>
<dbReference type="HOGENOM" id="CLU_046550_7_0_0"/>
<dbReference type="InterPro" id="IPR002589">
    <property type="entry name" value="Macro_dom"/>
</dbReference>
<dbReference type="eggNOG" id="COG2110">
    <property type="taxonomic scope" value="Bacteria"/>
</dbReference>